<dbReference type="Pfam" id="PF13274">
    <property type="entry name" value="SocA_Panacea"/>
    <property type="match status" value="1"/>
</dbReference>
<evidence type="ECO:0000313" key="2">
    <source>
        <dbReference type="EMBL" id="MPM89965.1"/>
    </source>
</evidence>
<name>A0A645DL11_9ZZZZ</name>
<organism evidence="2">
    <name type="scientific">bioreactor metagenome</name>
    <dbReference type="NCBI Taxonomy" id="1076179"/>
    <lineage>
        <taxon>unclassified sequences</taxon>
        <taxon>metagenomes</taxon>
        <taxon>ecological metagenomes</taxon>
    </lineage>
</organism>
<accession>A0A645DL11</accession>
<evidence type="ECO:0000259" key="1">
    <source>
        <dbReference type="Pfam" id="PF13274"/>
    </source>
</evidence>
<dbReference type="InterPro" id="IPR025272">
    <property type="entry name" value="SocA_Panacea"/>
</dbReference>
<protein>
    <recommendedName>
        <fullName evidence="1">Antitoxin SocA-like Panacea domain-containing protein</fullName>
    </recommendedName>
</protein>
<reference evidence="2" key="1">
    <citation type="submission" date="2019-08" db="EMBL/GenBank/DDBJ databases">
        <authorList>
            <person name="Kucharzyk K."/>
            <person name="Murdoch R.W."/>
            <person name="Higgins S."/>
            <person name="Loffler F."/>
        </authorList>
    </citation>
    <scope>NUCLEOTIDE SEQUENCE</scope>
</reference>
<gene>
    <name evidence="2" type="ORF">SDC9_137080</name>
</gene>
<sequence length="149" mass="17441">MNSYSVLEVANWFLSKESMTPKKLQKLVYYFVAWSYALFNENLVNDTEFEAWVHGPVSPELYKEYKGYGWRDIDQCKDNSSIFDGKTQDLLESIWITYGDKSANELEALTHQEDPWRRARAGLDTYDSSNEKISPEVMREYYGSIYIGD</sequence>
<dbReference type="EMBL" id="VSSQ01037317">
    <property type="protein sequence ID" value="MPM89965.1"/>
    <property type="molecule type" value="Genomic_DNA"/>
</dbReference>
<dbReference type="AlphaFoldDB" id="A0A645DL11"/>
<feature type="domain" description="Antitoxin SocA-like Panacea" evidence="1">
    <location>
        <begin position="24"/>
        <end position="116"/>
    </location>
</feature>
<comment type="caution">
    <text evidence="2">The sequence shown here is derived from an EMBL/GenBank/DDBJ whole genome shotgun (WGS) entry which is preliminary data.</text>
</comment>
<proteinExistence type="predicted"/>